<feature type="domain" description="YDG" evidence="9">
    <location>
        <begin position="675"/>
        <end position="829"/>
    </location>
</feature>
<feature type="compositionally biased region" description="Basic and acidic residues" evidence="6">
    <location>
        <begin position="350"/>
        <end position="360"/>
    </location>
</feature>
<dbReference type="KEGG" id="nnu:104598395"/>
<dbReference type="Pfam" id="PF00856">
    <property type="entry name" value="SET"/>
    <property type="match status" value="1"/>
</dbReference>
<feature type="region of interest" description="Disordered" evidence="6">
    <location>
        <begin position="350"/>
        <end position="548"/>
    </location>
</feature>
<dbReference type="Pfam" id="PF02182">
    <property type="entry name" value="SAD_SRA"/>
    <property type="match status" value="1"/>
</dbReference>
<dbReference type="InterPro" id="IPR007728">
    <property type="entry name" value="Pre-SET_dom"/>
</dbReference>
<dbReference type="eggNOG" id="KOG1082">
    <property type="taxonomic scope" value="Eukaryota"/>
</dbReference>
<dbReference type="OMA" id="AINTIDC"/>
<dbReference type="PANTHER" id="PTHR45660:SF46">
    <property type="entry name" value="HISTONE-LYSINE N-METHYLTRANSFERASE, H3 LYSINE-9 SPECIFIC SUVH6"/>
    <property type="match status" value="1"/>
</dbReference>
<evidence type="ECO:0000313" key="10">
    <source>
        <dbReference type="Proteomes" id="UP000189703"/>
    </source>
</evidence>
<accession>A0A1U8A1V4</accession>
<dbReference type="GeneID" id="104598395"/>
<dbReference type="Gene3D" id="2.170.270.10">
    <property type="entry name" value="SET domain"/>
    <property type="match status" value="1"/>
</dbReference>
<evidence type="ECO:0000256" key="5">
    <source>
        <dbReference type="PROSITE-ProRule" id="PRU00358"/>
    </source>
</evidence>
<name>A0A1U8A1V4_NELNU</name>
<dbReference type="Pfam" id="PF05033">
    <property type="entry name" value="Pre-SET"/>
    <property type="match status" value="1"/>
</dbReference>
<dbReference type="RefSeq" id="XP_010258733.1">
    <property type="nucleotide sequence ID" value="XM_010260431.2"/>
</dbReference>
<dbReference type="SMART" id="SM00466">
    <property type="entry name" value="SRA"/>
    <property type="match status" value="1"/>
</dbReference>
<feature type="compositionally biased region" description="Polar residues" evidence="6">
    <location>
        <begin position="448"/>
        <end position="462"/>
    </location>
</feature>
<dbReference type="Gene3D" id="2.30.280.10">
    <property type="entry name" value="SRA-YDG"/>
    <property type="match status" value="1"/>
</dbReference>
<protein>
    <submittedName>
        <fullName evidence="11">LOW QUALITY PROTEIN: histone-lysine N-methyltransferase, H3 lysine-9 specific SUVH5-like</fullName>
    </submittedName>
</protein>
<evidence type="ECO:0000256" key="3">
    <source>
        <dbReference type="ARBA" id="ARBA00022853"/>
    </source>
</evidence>
<gene>
    <name evidence="11" type="primary">LOC104598395</name>
</gene>
<feature type="region of interest" description="Disordered" evidence="6">
    <location>
        <begin position="165"/>
        <end position="190"/>
    </location>
</feature>
<proteinExistence type="predicted"/>
<evidence type="ECO:0000259" key="9">
    <source>
        <dbReference type="PROSITE" id="PS51015"/>
    </source>
</evidence>
<dbReference type="PROSITE" id="PS51015">
    <property type="entry name" value="YDG"/>
    <property type="match status" value="1"/>
</dbReference>
<keyword evidence="10" id="KW-1185">Reference proteome</keyword>
<dbReference type="InterPro" id="IPR001214">
    <property type="entry name" value="SET_dom"/>
</dbReference>
<dbReference type="SUPFAM" id="SSF88697">
    <property type="entry name" value="PUA domain-like"/>
    <property type="match status" value="1"/>
</dbReference>
<dbReference type="GO" id="GO:0005694">
    <property type="term" value="C:chromosome"/>
    <property type="evidence" value="ECO:0007669"/>
    <property type="project" value="UniProtKB-SubCell"/>
</dbReference>
<keyword evidence="4 5" id="KW-0539">Nucleus</keyword>
<dbReference type="PROSITE" id="PS51575">
    <property type="entry name" value="SAM_MT43_SUVAR39_2"/>
    <property type="match status" value="1"/>
</dbReference>
<dbReference type="PANTHER" id="PTHR45660">
    <property type="entry name" value="HISTONE-LYSINE N-METHYLTRANSFERASE SETMAR"/>
    <property type="match status" value="1"/>
</dbReference>
<dbReference type="OrthoDB" id="5792673at2759"/>
<dbReference type="InterPro" id="IPR046341">
    <property type="entry name" value="SET_dom_sf"/>
</dbReference>
<feature type="compositionally biased region" description="Polar residues" evidence="6">
    <location>
        <begin position="486"/>
        <end position="495"/>
    </location>
</feature>
<dbReference type="InterPro" id="IPR015947">
    <property type="entry name" value="PUA-like_sf"/>
</dbReference>
<feature type="domain" description="SET" evidence="7">
    <location>
        <begin position="962"/>
        <end position="1105"/>
    </location>
</feature>
<comment type="subcellular location">
    <subcellularLocation>
        <location evidence="1">Chromosome</location>
    </subcellularLocation>
    <subcellularLocation>
        <location evidence="5">Nucleus</location>
    </subcellularLocation>
</comment>
<dbReference type="Proteomes" id="UP000189703">
    <property type="component" value="Unplaced"/>
</dbReference>
<feature type="compositionally biased region" description="Basic and acidic residues" evidence="6">
    <location>
        <begin position="500"/>
        <end position="509"/>
    </location>
</feature>
<dbReference type="GO" id="GO:0008270">
    <property type="term" value="F:zinc ion binding"/>
    <property type="evidence" value="ECO:0007669"/>
    <property type="project" value="InterPro"/>
</dbReference>
<dbReference type="InParanoid" id="A0A1U8A1V4"/>
<dbReference type="PROSITE" id="PS50867">
    <property type="entry name" value="PRE_SET"/>
    <property type="match status" value="1"/>
</dbReference>
<evidence type="ECO:0000256" key="2">
    <source>
        <dbReference type="ARBA" id="ARBA00022454"/>
    </source>
</evidence>
<dbReference type="STRING" id="4432.A0A1U8A1V4"/>
<dbReference type="InterPro" id="IPR003105">
    <property type="entry name" value="SRA_YDG"/>
</dbReference>
<evidence type="ECO:0000313" key="11">
    <source>
        <dbReference type="RefSeq" id="XP_010258733.1"/>
    </source>
</evidence>
<dbReference type="GO" id="GO:0003690">
    <property type="term" value="F:double-stranded DNA binding"/>
    <property type="evidence" value="ECO:0000318"/>
    <property type="project" value="GO_Central"/>
</dbReference>
<feature type="domain" description="Pre-SET" evidence="8">
    <location>
        <begin position="899"/>
        <end position="959"/>
    </location>
</feature>
<keyword evidence="2" id="KW-0158">Chromosome</keyword>
<dbReference type="PROSITE" id="PS50280">
    <property type="entry name" value="SET"/>
    <property type="match status" value="1"/>
</dbReference>
<evidence type="ECO:0000259" key="8">
    <source>
        <dbReference type="PROSITE" id="PS50867"/>
    </source>
</evidence>
<dbReference type="SMART" id="SM00317">
    <property type="entry name" value="SET"/>
    <property type="match status" value="1"/>
</dbReference>
<feature type="compositionally biased region" description="Basic and acidic residues" evidence="6">
    <location>
        <begin position="409"/>
        <end position="447"/>
    </location>
</feature>
<dbReference type="InterPro" id="IPR036987">
    <property type="entry name" value="SRA-YDG_sf"/>
</dbReference>
<feature type="compositionally biased region" description="Basic and acidic residues" evidence="6">
    <location>
        <begin position="383"/>
        <end position="397"/>
    </location>
</feature>
<reference evidence="11" key="1">
    <citation type="submission" date="2025-08" db="UniProtKB">
        <authorList>
            <consortium name="RefSeq"/>
        </authorList>
    </citation>
    <scope>IDENTIFICATION</scope>
</reference>
<dbReference type="SMART" id="SM00468">
    <property type="entry name" value="PreSET"/>
    <property type="match status" value="1"/>
</dbReference>
<dbReference type="InterPro" id="IPR051357">
    <property type="entry name" value="H3K9_HMTase_SUVAR3-9"/>
</dbReference>
<evidence type="ECO:0000259" key="7">
    <source>
        <dbReference type="PROSITE" id="PS50280"/>
    </source>
</evidence>
<sequence>MVEIEMEEVKTATEPSKIGALVNGSSSNAEMLRKHPLENGFHVLNNFPPKYKRRKISANRDFPKGCGRFVPRIIASSGEGNAVVNIVIKDSQIGVDSSAVLERMPADSDFAKGYGGITPGTDDSQTEGDPIAVVSAVDSKSGVESAAVLEPSPAIHVGFTENFEAPDLLNGSGQAEEGEPTQGVEPLPNALDQPELLNTLKNSEPQATSILELQSSKNFSDQTRPSSPVVEDKNEKLLKKYPPRRRISANRDFPPGCGRNALFVSKEIHLRVISSSKGKSLVDENSSREQIGDKIQGKNDINSKLKGDITNEVKGEAQDKYKRDVNREMTEQFEEKAPSEIRNDAKKCKDKIRDGDDQNNKMKGNVNKEIGKARVRTASQSKLKHEDTKETNMKPLRESMLNKFSSVSKKVERGVGALEGKEGKESAKHDKDKSHKLKLVVESKDGSRATSQSQPEGSSGSYDNRVIVQALMAAPNCPWRQGRRAFQSTPTTGTPKNKAKKSENGEQDKSASASRKRKDRSRDSEGKSSKKKFSPTHETAHEEMGQMVVRETAYDEMGEMVARETSYEEMDQMVLRDKEDFLEHGEEAENVPIVKRSQDLELSLIPFGPSTSSDKSARNKVRETLRLFQVIFRKLLHEEESKSKDQGNPSKRIDLAASGILKDKNKWVNTGKILGPVPGVEVGDEFHYRVELAIVGLHRPFQGGIDYINRGGKILATSIVAMASGGYADDMDSSDVLVYSGSGGKPATGDKQAEDQKLERGNLSLKNSMDAGTVVRVIRGYKEMKASDSLDTRGKFVATYTYDGLYKVEKFWQEKGRYGSSVFKYQLRRIPGQPELALKEVKKLKELKARDGLCVHDISYRKEKIPICAVNTIDDEKPLPFKYITKMIYPNWYNPSPPRGCDCTDGCSDSEKCSCAAKNGGEIPFNYNGAIVEVKPLVYECGPSCKCPSSCHNRVSQHGIKFQLEIFKSESRGWGVRSLTSIPSGSFICEYIGKLLEDKETKQRTNNDEYLFDIRHNYNDHTLWDQLSTLVPDLQTSPSKVVEDVGFTIDAAQYGNVGRFINRSCSPNLHAQNVLYDHDDKRMPHIMLFAAENIPPLQELTYHYNYMIDKIHDSNGNIKKKNCYCGSHCTWRIY</sequence>
<evidence type="ECO:0000256" key="1">
    <source>
        <dbReference type="ARBA" id="ARBA00004286"/>
    </source>
</evidence>
<dbReference type="GO" id="GO:0005634">
    <property type="term" value="C:nucleus"/>
    <property type="evidence" value="ECO:0007669"/>
    <property type="project" value="UniProtKB-SubCell"/>
</dbReference>
<dbReference type="InterPro" id="IPR025794">
    <property type="entry name" value="H3-K9-MeTrfase_plant"/>
</dbReference>
<dbReference type="GO" id="GO:0042054">
    <property type="term" value="F:histone methyltransferase activity"/>
    <property type="evidence" value="ECO:0000318"/>
    <property type="project" value="GO_Central"/>
</dbReference>
<keyword evidence="3" id="KW-0156">Chromatin regulator</keyword>
<evidence type="ECO:0000256" key="4">
    <source>
        <dbReference type="ARBA" id="ARBA00023242"/>
    </source>
</evidence>
<evidence type="ECO:0000256" key="6">
    <source>
        <dbReference type="SAM" id="MobiDB-lite"/>
    </source>
</evidence>
<organism evidence="10 11">
    <name type="scientific">Nelumbo nucifera</name>
    <name type="common">Sacred lotus</name>
    <dbReference type="NCBI Taxonomy" id="4432"/>
    <lineage>
        <taxon>Eukaryota</taxon>
        <taxon>Viridiplantae</taxon>
        <taxon>Streptophyta</taxon>
        <taxon>Embryophyta</taxon>
        <taxon>Tracheophyta</taxon>
        <taxon>Spermatophyta</taxon>
        <taxon>Magnoliopsida</taxon>
        <taxon>Proteales</taxon>
        <taxon>Nelumbonaceae</taxon>
        <taxon>Nelumbo</taxon>
    </lineage>
</organism>
<dbReference type="SUPFAM" id="SSF82199">
    <property type="entry name" value="SET domain"/>
    <property type="match status" value="1"/>
</dbReference>
<dbReference type="AlphaFoldDB" id="A0A1U8A1V4"/>